<protein>
    <submittedName>
        <fullName evidence="1">Uncharacterized protein</fullName>
    </submittedName>
</protein>
<gene>
    <name evidence="1" type="ORF">NLI96_g9009</name>
</gene>
<organism evidence="1 2">
    <name type="scientific">Meripilus lineatus</name>
    <dbReference type="NCBI Taxonomy" id="2056292"/>
    <lineage>
        <taxon>Eukaryota</taxon>
        <taxon>Fungi</taxon>
        <taxon>Dikarya</taxon>
        <taxon>Basidiomycota</taxon>
        <taxon>Agaricomycotina</taxon>
        <taxon>Agaricomycetes</taxon>
        <taxon>Polyporales</taxon>
        <taxon>Meripilaceae</taxon>
        <taxon>Meripilus</taxon>
    </lineage>
</organism>
<dbReference type="Proteomes" id="UP001212997">
    <property type="component" value="Unassembled WGS sequence"/>
</dbReference>
<accession>A0AAD5UW95</accession>
<dbReference type="AlphaFoldDB" id="A0AAD5UW95"/>
<dbReference type="EMBL" id="JANAWD010000434">
    <property type="protein sequence ID" value="KAJ3479520.1"/>
    <property type="molecule type" value="Genomic_DNA"/>
</dbReference>
<proteinExistence type="predicted"/>
<sequence>MLQRARIQDPQADRLLAESKVFAAGLRRMQMSRDPLRYHMIRELRQRLNYPTPAQKTAYVSAGFATVLLEVAADPTIYAIPETVSKKFFMNSLWFSIYALGEHALHIRSMKQLRDFVDKIPAAWKTLWSTVVSDCANGVIAFSWEVNDQVKGYFRDVLAAIACAHVGYSWEVYQRSPDVDCCVGHILVYCWTFDGGENNSALIIGAFGRLTADPIGQDLGSSVFRDLYALDHHLPHRILQTTIFQMTCPNYIGEIATAQMIMATAINSSDDVFYGAIRKNLREYLSAFATIHQREMCTGSSLSSLTFARLNSGVFLQVGTILGLMRKAPEFPGDSDMIDQILLGCAPLIINISECLHVVVHQEQTMIANCISQVLSDLVNIGSRFLGEDAPEVPSLTKFRAVAHEVWYKAYDNLQHLESQDDGSDTFQDLLRRTTGGWMEFGQRMRVHEPILVSVDPVETLPLERVYVWESETLSPNAGVY</sequence>
<evidence type="ECO:0000313" key="1">
    <source>
        <dbReference type="EMBL" id="KAJ3479520.1"/>
    </source>
</evidence>
<keyword evidence="2" id="KW-1185">Reference proteome</keyword>
<evidence type="ECO:0000313" key="2">
    <source>
        <dbReference type="Proteomes" id="UP001212997"/>
    </source>
</evidence>
<comment type="caution">
    <text evidence="1">The sequence shown here is derived from an EMBL/GenBank/DDBJ whole genome shotgun (WGS) entry which is preliminary data.</text>
</comment>
<reference evidence="1" key="1">
    <citation type="submission" date="2022-07" db="EMBL/GenBank/DDBJ databases">
        <title>Genome Sequence of Physisporinus lineatus.</title>
        <authorList>
            <person name="Buettner E."/>
        </authorList>
    </citation>
    <scope>NUCLEOTIDE SEQUENCE</scope>
    <source>
        <strain evidence="1">VT162</strain>
    </source>
</reference>
<name>A0AAD5UW95_9APHY</name>